<comment type="caution">
    <text evidence="7">The sequence shown here is derived from an EMBL/GenBank/DDBJ whole genome shotgun (WGS) entry which is preliminary data.</text>
</comment>
<keyword evidence="2 7" id="KW-0436">Ligase</keyword>
<dbReference type="AlphaFoldDB" id="A0A6L8LKM2"/>
<dbReference type="PROSITE" id="PS00455">
    <property type="entry name" value="AMP_BINDING"/>
    <property type="match status" value="1"/>
</dbReference>
<dbReference type="NCBIfam" id="NF004837">
    <property type="entry name" value="PRK06187.1"/>
    <property type="match status" value="1"/>
</dbReference>
<dbReference type="InterPro" id="IPR020845">
    <property type="entry name" value="AMP-binding_CS"/>
</dbReference>
<sequence>MLGMMMHRPLMISDILTYAAEAHPKAEIVSARTEGDIHRQTYPETLARVSQLAHALQGHGVRLGDRVATLAWNGYRHVELYYAISGVGGVCHTINPRLSAEQLIYIVNHAEDKLLFTDTTFVPVLEAVKDELPKDMVYVIMTDRDHMPENSLNALCYEELLTGQPESFDWPLLDENTASGLCYTSGTTGHPKGALYSHRSTVLHALLVTSVMGCTLPEGSGVLPVVPLFHVNAWGLPYTAPILGLNMVMPGPALDGPSLYKLMNDEKVHSAWGVPTVWMGLLAEIEAQGKKPEGFADVVVGGSAAPRSMIEAFEKMGVEVGHAWGMTEMSPIGTHGVMPTWVKELPFDQMIDKKALQGRRVFGVELKIVDDHGNRQPHDGKAIGELYVRGNTIVGGYFNNAEASEKAIDSEGWFGTGDIASIDPSGFLSIQDRSKDLIKSGGEWISSIDLENAAMSHPAIANCAAIAMPHPKWDERPVLIAVPSGDERPSLADIHEHMSEHFAKWQLPDDVIWVEALPMTATGKTSKLTLRQQFADYKLPDLR</sequence>
<evidence type="ECO:0000313" key="7">
    <source>
        <dbReference type="EMBL" id="MYM55576.1"/>
    </source>
</evidence>
<dbReference type="SUPFAM" id="SSF56801">
    <property type="entry name" value="Acetyl-CoA synthetase-like"/>
    <property type="match status" value="1"/>
</dbReference>
<evidence type="ECO:0000259" key="5">
    <source>
        <dbReference type="Pfam" id="PF00501"/>
    </source>
</evidence>
<keyword evidence="4" id="KW-0443">Lipid metabolism</keyword>
<keyword evidence="8" id="KW-1185">Reference proteome</keyword>
<evidence type="ECO:0000259" key="6">
    <source>
        <dbReference type="Pfam" id="PF13193"/>
    </source>
</evidence>
<dbReference type="PANTHER" id="PTHR43859">
    <property type="entry name" value="ACYL-ACTIVATING ENZYME"/>
    <property type="match status" value="1"/>
</dbReference>
<gene>
    <name evidence="7" type="ORF">GR167_09675</name>
</gene>
<dbReference type="InterPro" id="IPR042099">
    <property type="entry name" value="ANL_N_sf"/>
</dbReference>
<protein>
    <submittedName>
        <fullName evidence="7">Long-chain-fatty-acid--CoA ligase</fullName>
    </submittedName>
</protein>
<evidence type="ECO:0000256" key="3">
    <source>
        <dbReference type="ARBA" id="ARBA00022832"/>
    </source>
</evidence>
<dbReference type="Pfam" id="PF13193">
    <property type="entry name" value="AMP-binding_C"/>
    <property type="match status" value="1"/>
</dbReference>
<dbReference type="EMBL" id="WWEN01000003">
    <property type="protein sequence ID" value="MYM55576.1"/>
    <property type="molecule type" value="Genomic_DNA"/>
</dbReference>
<feature type="domain" description="AMP-binding enzyme C-terminal" evidence="6">
    <location>
        <begin position="450"/>
        <end position="524"/>
    </location>
</feature>
<dbReference type="InterPro" id="IPR045851">
    <property type="entry name" value="AMP-bd_C_sf"/>
</dbReference>
<dbReference type="InterPro" id="IPR000873">
    <property type="entry name" value="AMP-dep_synth/lig_dom"/>
</dbReference>
<organism evidence="7 8">
    <name type="scientific">Thalassovita mangrovi</name>
    <dbReference type="NCBI Taxonomy" id="2692236"/>
    <lineage>
        <taxon>Bacteria</taxon>
        <taxon>Pseudomonadati</taxon>
        <taxon>Pseudomonadota</taxon>
        <taxon>Alphaproteobacteria</taxon>
        <taxon>Rhodobacterales</taxon>
        <taxon>Roseobacteraceae</taxon>
        <taxon>Thalassovita</taxon>
    </lineage>
</organism>
<evidence type="ECO:0000313" key="8">
    <source>
        <dbReference type="Proteomes" id="UP000479043"/>
    </source>
</evidence>
<proteinExistence type="inferred from homology"/>
<dbReference type="CDD" id="cd12119">
    <property type="entry name" value="ttLC_FACS_AlkK_like"/>
    <property type="match status" value="1"/>
</dbReference>
<feature type="domain" description="AMP-dependent synthetase/ligase" evidence="5">
    <location>
        <begin position="19"/>
        <end position="398"/>
    </location>
</feature>
<dbReference type="Pfam" id="PF00501">
    <property type="entry name" value="AMP-binding"/>
    <property type="match status" value="1"/>
</dbReference>
<dbReference type="Gene3D" id="3.30.300.30">
    <property type="match status" value="1"/>
</dbReference>
<evidence type="ECO:0000256" key="4">
    <source>
        <dbReference type="ARBA" id="ARBA00023098"/>
    </source>
</evidence>
<dbReference type="InterPro" id="IPR025110">
    <property type="entry name" value="AMP-bd_C"/>
</dbReference>
<reference evidence="7 8" key="1">
    <citation type="submission" date="2020-01" db="EMBL/GenBank/DDBJ databases">
        <authorList>
            <person name="Chen S."/>
        </authorList>
    </citation>
    <scope>NUCLEOTIDE SEQUENCE [LARGE SCALE GENOMIC DNA]</scope>
    <source>
        <strain evidence="7 8">GS-10</strain>
    </source>
</reference>
<dbReference type="RefSeq" id="WP_160973257.1">
    <property type="nucleotide sequence ID" value="NZ_WWEN01000003.1"/>
</dbReference>
<evidence type="ECO:0000256" key="1">
    <source>
        <dbReference type="ARBA" id="ARBA00006432"/>
    </source>
</evidence>
<dbReference type="Proteomes" id="UP000479043">
    <property type="component" value="Unassembled WGS sequence"/>
</dbReference>
<keyword evidence="3" id="KW-0276">Fatty acid metabolism</keyword>
<name>A0A6L8LKM2_9RHOB</name>
<comment type="similarity">
    <text evidence="1">Belongs to the ATP-dependent AMP-binding enzyme family.</text>
</comment>
<dbReference type="GO" id="GO:0016874">
    <property type="term" value="F:ligase activity"/>
    <property type="evidence" value="ECO:0007669"/>
    <property type="project" value="UniProtKB-KW"/>
</dbReference>
<evidence type="ECO:0000256" key="2">
    <source>
        <dbReference type="ARBA" id="ARBA00022598"/>
    </source>
</evidence>
<dbReference type="Gene3D" id="3.40.50.12780">
    <property type="entry name" value="N-terminal domain of ligase-like"/>
    <property type="match status" value="1"/>
</dbReference>
<accession>A0A6L8LKM2</accession>
<dbReference type="GO" id="GO:0006631">
    <property type="term" value="P:fatty acid metabolic process"/>
    <property type="evidence" value="ECO:0007669"/>
    <property type="project" value="UniProtKB-KW"/>
</dbReference>
<dbReference type="PANTHER" id="PTHR43859:SF4">
    <property type="entry name" value="BUTANOATE--COA LIGASE AAE1-RELATED"/>
    <property type="match status" value="1"/>
</dbReference>